<dbReference type="Gene3D" id="1.10.150.130">
    <property type="match status" value="1"/>
</dbReference>
<evidence type="ECO:0000313" key="6">
    <source>
        <dbReference type="Proteomes" id="UP000284751"/>
    </source>
</evidence>
<dbReference type="InterPro" id="IPR010998">
    <property type="entry name" value="Integrase_recombinase_N"/>
</dbReference>
<keyword evidence="2 3" id="KW-0238">DNA-binding</keyword>
<proteinExistence type="inferred from homology"/>
<dbReference type="Proteomes" id="UP000284751">
    <property type="component" value="Unassembled WGS sequence"/>
</dbReference>
<evidence type="ECO:0000256" key="3">
    <source>
        <dbReference type="PROSITE-ProRule" id="PRU01248"/>
    </source>
</evidence>
<dbReference type="PROSITE" id="PS51900">
    <property type="entry name" value="CB"/>
    <property type="match status" value="1"/>
</dbReference>
<sequence>MTKKQAEKELERAKVLFEEQCKNGASGGNIKFEAFAKQWFQEYAEHTLRPKTIERYKQFEERSYQAIGHLRLDKITPRQIQAFIYSLEAEGLNQRTGGKQSPKTIKNNLSFISSIMDYAVSMFMIDSSPCAMFPCRQRSQSKRIATPWRKRSISWNFWKLNRFNGVPFLLWLSFPDSAALNCWAWSGKILISKAGL</sequence>
<dbReference type="AlphaFoldDB" id="A0A412APT5"/>
<evidence type="ECO:0000256" key="1">
    <source>
        <dbReference type="ARBA" id="ARBA00008857"/>
    </source>
</evidence>
<dbReference type="InterPro" id="IPR011010">
    <property type="entry name" value="DNA_brk_join_enz"/>
</dbReference>
<reference evidence="5 6" key="1">
    <citation type="submission" date="2018-08" db="EMBL/GenBank/DDBJ databases">
        <title>A genome reference for cultivated species of the human gut microbiota.</title>
        <authorList>
            <person name="Zou Y."/>
            <person name="Xue W."/>
            <person name="Luo G."/>
        </authorList>
    </citation>
    <scope>NUCLEOTIDE SEQUENCE [LARGE SCALE GENOMIC DNA]</scope>
    <source>
        <strain evidence="5 6">AF28-26</strain>
    </source>
</reference>
<dbReference type="InterPro" id="IPR044068">
    <property type="entry name" value="CB"/>
</dbReference>
<dbReference type="GO" id="GO:0003677">
    <property type="term" value="F:DNA binding"/>
    <property type="evidence" value="ECO:0007669"/>
    <property type="project" value="UniProtKB-UniRule"/>
</dbReference>
<feature type="domain" description="Core-binding (CB)" evidence="4">
    <location>
        <begin position="30"/>
        <end position="120"/>
    </location>
</feature>
<dbReference type="Pfam" id="PF14659">
    <property type="entry name" value="Phage_int_SAM_3"/>
    <property type="match status" value="1"/>
</dbReference>
<accession>A0A412APT5</accession>
<comment type="caution">
    <text evidence="5">The sequence shown here is derived from an EMBL/GenBank/DDBJ whole genome shotgun (WGS) entry which is preliminary data.</text>
</comment>
<organism evidence="5 6">
    <name type="scientific">[Clostridium] leptum</name>
    <dbReference type="NCBI Taxonomy" id="1535"/>
    <lineage>
        <taxon>Bacteria</taxon>
        <taxon>Bacillati</taxon>
        <taxon>Bacillota</taxon>
        <taxon>Clostridia</taxon>
        <taxon>Eubacteriales</taxon>
        <taxon>Oscillospiraceae</taxon>
        <taxon>Oscillospiraceae incertae sedis</taxon>
    </lineage>
</organism>
<dbReference type="GO" id="GO:0015074">
    <property type="term" value="P:DNA integration"/>
    <property type="evidence" value="ECO:0007669"/>
    <property type="project" value="InterPro"/>
</dbReference>
<name>A0A412APT5_9FIRM</name>
<protein>
    <recommendedName>
        <fullName evidence="4">Core-binding (CB) domain-containing protein</fullName>
    </recommendedName>
</protein>
<evidence type="ECO:0000256" key="2">
    <source>
        <dbReference type="ARBA" id="ARBA00023125"/>
    </source>
</evidence>
<gene>
    <name evidence="5" type="ORF">DWY99_14200</name>
</gene>
<evidence type="ECO:0000313" key="5">
    <source>
        <dbReference type="EMBL" id="RGQ32834.1"/>
    </source>
</evidence>
<dbReference type="SUPFAM" id="SSF56349">
    <property type="entry name" value="DNA breaking-rejoining enzymes"/>
    <property type="match status" value="1"/>
</dbReference>
<dbReference type="EMBL" id="QRTC01000117">
    <property type="protein sequence ID" value="RGQ32834.1"/>
    <property type="molecule type" value="Genomic_DNA"/>
</dbReference>
<comment type="similarity">
    <text evidence="1">Belongs to the 'phage' integrase family.</text>
</comment>
<dbReference type="InterPro" id="IPR004107">
    <property type="entry name" value="Integrase_SAM-like_N"/>
</dbReference>
<evidence type="ECO:0000259" key="4">
    <source>
        <dbReference type="PROSITE" id="PS51900"/>
    </source>
</evidence>